<dbReference type="Proteomes" id="UP000320766">
    <property type="component" value="Unassembled WGS sequence"/>
</dbReference>
<dbReference type="PANTHER" id="PTHR12746">
    <property type="entry name" value="NONSENSE-MEDIATED MRNA DECAY PROTEIN 3"/>
    <property type="match status" value="1"/>
</dbReference>
<sequence>MKEIRKNFCPLCGKEVELEEMICGMCAECYIKKEKIIEPPRDSKITICPRCGSLYEGGWKKSKSIESAAISFISSKILISNEIDDVELNLSPERLNSKRVLVHGCLKGKVKGEVIEKKMDLLVHVAYNICDRCSRISGRYYESIVQIRAYDRNPTKLEIEEIKKIASEIVNNGYDRGDEKSFITDIKEFEKGLDLYLGSKKIAKQICRSVRSRYGGDLVDSAKLVGEKDGKKNYRVTHSLRLPKFLRGDIISYEGNIVQIRAIGTKMKGKDLSNGKTIMLESHKDKLRGMKKVGSIKEAAETDLITVAGKEIQVLDPETGEVVTISKPYFIDDSSEKNKVKVIKTDSGLIAVLPHNNDA</sequence>
<proteinExistence type="predicted"/>
<dbReference type="AlphaFoldDB" id="A0A520KW51"/>
<dbReference type="GO" id="GO:0043023">
    <property type="term" value="F:ribosomal large subunit binding"/>
    <property type="evidence" value="ECO:0007669"/>
    <property type="project" value="InterPro"/>
</dbReference>
<organism evidence="2 3">
    <name type="scientific">Candidatus Methanolliviera hydrocarbonicum</name>
    <dbReference type="NCBI Taxonomy" id="2491085"/>
    <lineage>
        <taxon>Archaea</taxon>
        <taxon>Methanobacteriati</taxon>
        <taxon>Methanobacteriota</taxon>
        <taxon>Candidatus Methanoliparia</taxon>
        <taxon>Candidatus Methanoliparales</taxon>
        <taxon>Candidatus Methanollivieraceae</taxon>
        <taxon>Candidatus Methanolliviera</taxon>
    </lineage>
</organism>
<protein>
    <recommendedName>
        <fullName evidence="1">Nmd3 N-terminal domain-containing protein</fullName>
    </recommendedName>
</protein>
<evidence type="ECO:0000313" key="3">
    <source>
        <dbReference type="Proteomes" id="UP000320766"/>
    </source>
</evidence>
<accession>A0A520KW51</accession>
<dbReference type="EMBL" id="RXIL01000098">
    <property type="protein sequence ID" value="RZN68722.1"/>
    <property type="molecule type" value="Genomic_DNA"/>
</dbReference>
<feature type="domain" description="Nmd3 N-terminal" evidence="1">
    <location>
        <begin position="9"/>
        <end position="242"/>
    </location>
</feature>
<evidence type="ECO:0000259" key="1">
    <source>
        <dbReference type="Pfam" id="PF04981"/>
    </source>
</evidence>
<evidence type="ECO:0000313" key="2">
    <source>
        <dbReference type="EMBL" id="RZN68722.1"/>
    </source>
</evidence>
<comment type="caution">
    <text evidence="2">The sequence shown here is derived from an EMBL/GenBank/DDBJ whole genome shotgun (WGS) entry which is preliminary data.</text>
</comment>
<dbReference type="GO" id="GO:0005737">
    <property type="term" value="C:cytoplasm"/>
    <property type="evidence" value="ECO:0007669"/>
    <property type="project" value="TreeGrafter"/>
</dbReference>
<dbReference type="Pfam" id="PF04981">
    <property type="entry name" value="NMD3"/>
    <property type="match status" value="1"/>
</dbReference>
<dbReference type="InterPro" id="IPR039768">
    <property type="entry name" value="Nmd3"/>
</dbReference>
<name>A0A520KW51_9EURY</name>
<gene>
    <name evidence="2" type="ORF">EF807_05470</name>
</gene>
<dbReference type="InterPro" id="IPR007064">
    <property type="entry name" value="Nmd3_N"/>
</dbReference>
<reference evidence="2 3" key="1">
    <citation type="journal article" date="2019" name="Nat. Microbiol.">
        <title>Wide diversity of methane and short-chain alkane metabolisms in uncultured archaea.</title>
        <authorList>
            <person name="Borrel G."/>
            <person name="Adam P.S."/>
            <person name="McKay L.J."/>
            <person name="Chen L.X."/>
            <person name="Sierra-Garcia I.N."/>
            <person name="Sieber C.M."/>
            <person name="Letourneur Q."/>
            <person name="Ghozlane A."/>
            <person name="Andersen G.L."/>
            <person name="Li W.J."/>
            <person name="Hallam S.J."/>
            <person name="Muyzer G."/>
            <person name="de Oliveira V.M."/>
            <person name="Inskeep W.P."/>
            <person name="Banfield J.F."/>
            <person name="Gribaldo S."/>
        </authorList>
    </citation>
    <scope>NUCLEOTIDE SEQUENCE [LARGE SCALE GENOMIC DNA]</scope>
    <source>
        <strain evidence="2">NM1b</strain>
    </source>
</reference>
<dbReference type="PANTHER" id="PTHR12746:SF2">
    <property type="entry name" value="60S RIBOSOMAL EXPORT PROTEIN NMD3"/>
    <property type="match status" value="1"/>
</dbReference>